<dbReference type="Gene3D" id="3.30.1330.60">
    <property type="entry name" value="OmpA-like domain"/>
    <property type="match status" value="1"/>
</dbReference>
<evidence type="ECO:0000256" key="5">
    <source>
        <dbReference type="SAM" id="SignalP"/>
    </source>
</evidence>
<keyword evidence="4" id="KW-0175">Coiled coil</keyword>
<organism evidence="7 8">
    <name type="scientific">Pseudomonas cuatrocienegasensis</name>
    <dbReference type="NCBI Taxonomy" id="543360"/>
    <lineage>
        <taxon>Bacteria</taxon>
        <taxon>Pseudomonadati</taxon>
        <taxon>Pseudomonadota</taxon>
        <taxon>Gammaproteobacteria</taxon>
        <taxon>Pseudomonadales</taxon>
        <taxon>Pseudomonadaceae</taxon>
        <taxon>Pseudomonas</taxon>
    </lineage>
</organism>
<dbReference type="PROSITE" id="PS51123">
    <property type="entry name" value="OMPA_2"/>
    <property type="match status" value="1"/>
</dbReference>
<protein>
    <submittedName>
        <fullName evidence="7">Outer membrane protein OmpA</fullName>
    </submittedName>
</protein>
<feature type="domain" description="OmpA-like" evidence="6">
    <location>
        <begin position="133"/>
        <end position="250"/>
    </location>
</feature>
<comment type="subcellular location">
    <subcellularLocation>
        <location evidence="1">Cell outer membrane</location>
    </subcellularLocation>
</comment>
<feature type="chain" id="PRO_5045738494" evidence="5">
    <location>
        <begin position="19"/>
        <end position="261"/>
    </location>
</feature>
<dbReference type="SUPFAM" id="SSF103088">
    <property type="entry name" value="OmpA-like"/>
    <property type="match status" value="1"/>
</dbReference>
<dbReference type="InterPro" id="IPR025511">
    <property type="entry name" value="DUF4398"/>
</dbReference>
<dbReference type="InterPro" id="IPR006690">
    <property type="entry name" value="OMPA-like_CS"/>
</dbReference>
<evidence type="ECO:0000256" key="2">
    <source>
        <dbReference type="ARBA" id="ARBA00023136"/>
    </source>
</evidence>
<dbReference type="InterPro" id="IPR050330">
    <property type="entry name" value="Bact_OuterMem_StrucFunc"/>
</dbReference>
<dbReference type="Pfam" id="PF00691">
    <property type="entry name" value="OmpA"/>
    <property type="match status" value="1"/>
</dbReference>
<dbReference type="PANTHER" id="PTHR30329">
    <property type="entry name" value="STATOR ELEMENT OF FLAGELLAR MOTOR COMPLEX"/>
    <property type="match status" value="1"/>
</dbReference>
<dbReference type="EMBL" id="FOFP01000002">
    <property type="protein sequence ID" value="SEP94879.1"/>
    <property type="molecule type" value="Genomic_DNA"/>
</dbReference>
<dbReference type="PROSITE" id="PS51257">
    <property type="entry name" value="PROKAR_LIPOPROTEIN"/>
    <property type="match status" value="1"/>
</dbReference>
<dbReference type="RefSeq" id="WP_069516129.1">
    <property type="nucleotide sequence ID" value="NZ_FOFP01000002.1"/>
</dbReference>
<dbReference type="InterPro" id="IPR006665">
    <property type="entry name" value="OmpA-like"/>
</dbReference>
<evidence type="ECO:0000259" key="6">
    <source>
        <dbReference type="PROSITE" id="PS51123"/>
    </source>
</evidence>
<dbReference type="InterPro" id="IPR006664">
    <property type="entry name" value="OMP_bac"/>
</dbReference>
<gene>
    <name evidence="7" type="ORF">SAMN05216600_102373</name>
</gene>
<dbReference type="Proteomes" id="UP000198512">
    <property type="component" value="Unassembled WGS sequence"/>
</dbReference>
<feature type="signal peptide" evidence="5">
    <location>
        <begin position="1"/>
        <end position="18"/>
    </location>
</feature>
<evidence type="ECO:0000256" key="1">
    <source>
        <dbReference type="ARBA" id="ARBA00004442"/>
    </source>
</evidence>
<evidence type="ECO:0000256" key="3">
    <source>
        <dbReference type="PROSITE-ProRule" id="PRU00473"/>
    </source>
</evidence>
<proteinExistence type="predicted"/>
<dbReference type="PROSITE" id="PS01068">
    <property type="entry name" value="OMPA_1"/>
    <property type="match status" value="1"/>
</dbReference>
<feature type="coiled-coil region" evidence="4">
    <location>
        <begin position="52"/>
        <end position="134"/>
    </location>
</feature>
<keyword evidence="5" id="KW-0732">Signal</keyword>
<evidence type="ECO:0000313" key="8">
    <source>
        <dbReference type="Proteomes" id="UP000198512"/>
    </source>
</evidence>
<keyword evidence="2 3" id="KW-0472">Membrane</keyword>
<keyword evidence="8" id="KW-1185">Reference proteome</keyword>
<dbReference type="PRINTS" id="PR01021">
    <property type="entry name" value="OMPADOMAIN"/>
</dbReference>
<accession>A0ABY1B5F2</accession>
<comment type="caution">
    <text evidence="7">The sequence shown here is derived from an EMBL/GenBank/DDBJ whole genome shotgun (WGS) entry which is preliminary data.</text>
</comment>
<name>A0ABY1B5F2_9PSED</name>
<dbReference type="PANTHER" id="PTHR30329:SF20">
    <property type="entry name" value="EXPORTED PROTEIN"/>
    <property type="match status" value="1"/>
</dbReference>
<sequence length="261" mass="28480">MRKQVMIPALLALSVGLAACSSQPNVNLEQAQTNFSGLQSDPQASKVAALETKDASEMLKRAEKAYLDKEDEEKVDQLAYLTNQRVEVAKQTINLRTAEENLQNAAAKRAEARLEARDAQIQQLQSSLNAKQTERGTLVTFGDVLFDLDRAELKPGGLGNVNKLAQFLQDNPERKVVVEGYTDSTGSANYNQQLSERRANAVRAALVKMGVGPERIVAQGYGKEYPVADNSSSSGRAMNRRVEVTISNDNQPVAPRSSMGQ</sequence>
<dbReference type="Pfam" id="PF14346">
    <property type="entry name" value="DUF4398"/>
    <property type="match status" value="1"/>
</dbReference>
<reference evidence="7 8" key="1">
    <citation type="submission" date="2016-10" db="EMBL/GenBank/DDBJ databases">
        <authorList>
            <person name="Varghese N."/>
            <person name="Submissions S."/>
        </authorList>
    </citation>
    <scope>NUCLEOTIDE SEQUENCE [LARGE SCALE GENOMIC DNA]</scope>
    <source>
        <strain evidence="7 8">CIP 109853</strain>
    </source>
</reference>
<evidence type="ECO:0000313" key="7">
    <source>
        <dbReference type="EMBL" id="SEP94879.1"/>
    </source>
</evidence>
<dbReference type="CDD" id="cd07185">
    <property type="entry name" value="OmpA_C-like"/>
    <property type="match status" value="1"/>
</dbReference>
<evidence type="ECO:0000256" key="4">
    <source>
        <dbReference type="SAM" id="Coils"/>
    </source>
</evidence>
<dbReference type="InterPro" id="IPR036737">
    <property type="entry name" value="OmpA-like_sf"/>
</dbReference>